<reference evidence="1 2" key="1">
    <citation type="journal article" date="2012" name="PLoS ONE">
        <title>Genome sequence and transcriptome analysis of the radioresistant bacterium Deinococcus gobiensis: insights into the extreme environmental adaptations.</title>
        <authorList>
            <person name="Yuan M."/>
            <person name="Chen M."/>
            <person name="Zhang W."/>
            <person name="Lu W."/>
            <person name="Wang J."/>
            <person name="Yang M."/>
            <person name="Zhao P."/>
            <person name="Tang R."/>
            <person name="Li X."/>
            <person name="Hao Y."/>
            <person name="Zhou Z."/>
            <person name="Zhan Y."/>
            <person name="Yu H."/>
            <person name="Teng C."/>
            <person name="Yan Y."/>
            <person name="Ping S."/>
            <person name="Wang Y."/>
            <person name="Lin M."/>
        </authorList>
    </citation>
    <scope>NUCLEOTIDE SEQUENCE [LARGE SCALE GENOMIC DNA]</scope>
    <source>
        <strain evidence="2">DSM 21396 / JCM 16679 / CGMCC 1.7299 / I-0</strain>
        <plasmid evidence="1">P1</plasmid>
    </source>
</reference>
<accession>H8H0X0</accession>
<geneLocation type="plasmid" evidence="1 2">
    <name>P1</name>
</geneLocation>
<dbReference type="HOGENOM" id="CLU_1419395_0_0_0"/>
<protein>
    <submittedName>
        <fullName evidence="1">Uncharacterized protein</fullName>
    </submittedName>
</protein>
<keyword evidence="1" id="KW-0614">Plasmid</keyword>
<evidence type="ECO:0000313" key="2">
    <source>
        <dbReference type="Proteomes" id="UP000007575"/>
    </source>
</evidence>
<keyword evidence="2" id="KW-1185">Reference proteome</keyword>
<dbReference type="KEGG" id="dgo:DGo_PA0103"/>
<proteinExistence type="predicted"/>
<dbReference type="AlphaFoldDB" id="H8H0X0"/>
<evidence type="ECO:0000313" key="1">
    <source>
        <dbReference type="EMBL" id="AFD26989.1"/>
    </source>
</evidence>
<organism evidence="1 2">
    <name type="scientific">Deinococcus gobiensis (strain DSM 21396 / JCM 16679 / CGMCC 1.7299 / I-0)</name>
    <dbReference type="NCBI Taxonomy" id="745776"/>
    <lineage>
        <taxon>Bacteria</taxon>
        <taxon>Thermotogati</taxon>
        <taxon>Deinococcota</taxon>
        <taxon>Deinococci</taxon>
        <taxon>Deinococcales</taxon>
        <taxon>Deinococcaceae</taxon>
        <taxon>Deinococcus</taxon>
    </lineage>
</organism>
<sequence length="191" mass="21673">MNFQYMGENEVSEEYVHYTFLDPEQGAEFVLVDDYLEDIAYVSLQNVPEYAIETMKQWLSEHIGLFTPEEVQAALTEDLEGNASLLTHLGLMEDRETPDARTVTLVKRALNSSVTETVERALVAAQLLGWPELHQAVQALSTQSPDPHLREFARKVVVQPNAALTSHRTLNLMEVFRNRAPLNLRIRPVGR</sequence>
<name>H8H0X0_DEIGI</name>
<gene>
    <name evidence="1" type="ordered locus">DGo_PA0103</name>
</gene>
<dbReference type="EMBL" id="CP002192">
    <property type="protein sequence ID" value="AFD26989.1"/>
    <property type="molecule type" value="Genomic_DNA"/>
</dbReference>
<dbReference type="Proteomes" id="UP000007575">
    <property type="component" value="Plasmid P1"/>
</dbReference>
<dbReference type="PATRIC" id="fig|745776.4.peg.3142"/>